<gene>
    <name evidence="2" type="ORF">JIN78_06215</name>
</gene>
<feature type="transmembrane region" description="Helical" evidence="1">
    <location>
        <begin position="24"/>
        <end position="46"/>
    </location>
</feature>
<keyword evidence="3" id="KW-1185">Reference proteome</keyword>
<dbReference type="Proteomes" id="UP000604083">
    <property type="component" value="Unassembled WGS sequence"/>
</dbReference>
<evidence type="ECO:0000313" key="3">
    <source>
        <dbReference type="Proteomes" id="UP000604083"/>
    </source>
</evidence>
<evidence type="ECO:0000256" key="1">
    <source>
        <dbReference type="SAM" id="Phobius"/>
    </source>
</evidence>
<keyword evidence="1" id="KW-1133">Transmembrane helix</keyword>
<evidence type="ECO:0000313" key="2">
    <source>
        <dbReference type="EMBL" id="MBK1833652.1"/>
    </source>
</evidence>
<protein>
    <submittedName>
        <fullName evidence="2">Terpene cyclase/mutase family protein</fullName>
    </submittedName>
</protein>
<accession>A0A934RPV2</accession>
<comment type="caution">
    <text evidence="2">The sequence shown here is derived from an EMBL/GenBank/DDBJ whole genome shotgun (WGS) entry which is preliminary data.</text>
</comment>
<keyword evidence="1" id="KW-0472">Membrane</keyword>
<proteinExistence type="predicted"/>
<sequence>MSLHAQLSPEAAERLRIQKRNSTLASLLISILSIVLVGLILAFVLMKGINLEQPDIVTYKASASNNDDLEQKEINPSIQRKPSAPSSAMAKVIAANTTSPTAIPVPDVDIPLPSTDFGDGDDFGAGWGSGGDGGGGGFGNIPAEMRKRCSLSDRLQRLAENGGNEQCEEAVMKALRWLKDKQKPDGSWGGQKPVGMTGLALLAYLGHCETPLSEEFGDAVTKAMVYLVDNNMKQNGRSASDLQDKHWCYEHAIAMYALSESYTFCKQLGIENVVPQMKEAVEAGTNWIIDNANDKGGWGYSYYERADSSIVAWHMQALKAASSTGLDFSKMRRTINGGLDFLEATQAKNGGFGYTGKQPVGSANGHFTLTGAGALCFQQHKGVSNSNARKGVGYIEDNATFSFAQRDNNLYEHYYNSQAMINHGGNAWKKYNELVRDELLKSQREDGSWPGNTGPGNHGDPVYSVALATLMLEVYYRFLPGTGSAG</sequence>
<keyword evidence="1" id="KW-0812">Transmembrane</keyword>
<dbReference type="CDD" id="cd00688">
    <property type="entry name" value="ISOPREN_C2_like"/>
    <property type="match status" value="2"/>
</dbReference>
<dbReference type="AlphaFoldDB" id="A0A934RPV2"/>
<dbReference type="RefSeq" id="WP_200391087.1">
    <property type="nucleotide sequence ID" value="NZ_JAENIO010000011.1"/>
</dbReference>
<organism evidence="2 3">
    <name type="scientific">Roseibacillus ishigakijimensis</name>
    <dbReference type="NCBI Taxonomy" id="454146"/>
    <lineage>
        <taxon>Bacteria</taxon>
        <taxon>Pseudomonadati</taxon>
        <taxon>Verrucomicrobiota</taxon>
        <taxon>Verrucomicrobiia</taxon>
        <taxon>Verrucomicrobiales</taxon>
        <taxon>Verrucomicrobiaceae</taxon>
        <taxon>Roseibacillus</taxon>
    </lineage>
</organism>
<dbReference type="EMBL" id="JAENIO010000011">
    <property type="protein sequence ID" value="MBK1833652.1"/>
    <property type="molecule type" value="Genomic_DNA"/>
</dbReference>
<dbReference type="InterPro" id="IPR008930">
    <property type="entry name" value="Terpenoid_cyclase/PrenylTrfase"/>
</dbReference>
<dbReference type="Gene3D" id="1.50.10.20">
    <property type="match status" value="2"/>
</dbReference>
<name>A0A934RPV2_9BACT</name>
<reference evidence="2" key="1">
    <citation type="submission" date="2021-01" db="EMBL/GenBank/DDBJ databases">
        <title>Modified the classification status of verrucomicrobia.</title>
        <authorList>
            <person name="Feng X."/>
        </authorList>
    </citation>
    <scope>NUCLEOTIDE SEQUENCE</scope>
    <source>
        <strain evidence="2">KCTC 12986</strain>
    </source>
</reference>
<dbReference type="SUPFAM" id="SSF48239">
    <property type="entry name" value="Terpenoid cyclases/Protein prenyltransferases"/>
    <property type="match status" value="1"/>
</dbReference>